<dbReference type="EMBL" id="MN739483">
    <property type="protein sequence ID" value="QHT07626.1"/>
    <property type="molecule type" value="Genomic_DNA"/>
</dbReference>
<dbReference type="AlphaFoldDB" id="A0A6C0CS11"/>
<name>A0A6C0CS11_9ZZZZ</name>
<accession>A0A6C0CS11</accession>
<dbReference type="Gene3D" id="1.20.5.340">
    <property type="match status" value="2"/>
</dbReference>
<organism evidence="1">
    <name type="scientific">viral metagenome</name>
    <dbReference type="NCBI Taxonomy" id="1070528"/>
    <lineage>
        <taxon>unclassified sequences</taxon>
        <taxon>metagenomes</taxon>
        <taxon>organismal metagenomes</taxon>
    </lineage>
</organism>
<sequence>MSTFLLGKHNLADLDDVEKARDHLGLGSLALLDESELEIDGGTIKVDEFWLMSNYGDNKILKSDHQGKAYWGYVTVNNYESNISQFYNDVGYVTGIEALNPESNLSDLHDVDEALYNLGLSDFVSPLDEDGNRVFDRIKMNHLTLSNFREDEVLIVREEGQVYSTPIINDARTLIDSQIYNSETDRNTKLTSLSCMRDVYTALKIDLATNSGIIAGLEADFQSLQDPDGIGNSFLRANNNLNDLNDPTEALCNLGLHFIDAESESIRVDNLEATSITYPPSQYEEHLFLTVNNSEGVTSWSSLPNANMNLGTAGTIVINNTISDDFIPDHHLFSKLYVHTQFLSVSTTTTSLSSRITSLDARITGRLNTAISSIPTDNIILGNGCNYLKAANNLSELTNLNETYANLELKPIARTGDFYDLTNIPSHLNEDTMNEKYLQKEKKLSDFIGSYDIVRSNLGLGDLALQYANDIEVTGGVIRDLTSIRTNELILDSNVPNYDSLQNLLFMKAVDVNGTAGWGTLPKSDYQNPGLIYTINDQIERDAFTADYDYISVYSASYIDSLLSSQGSDGTTYTDGQIAGVQSQVTSNRTDIDLHKGRLDTIDGTLTSLSNQISTNDTDLATHDSRISTNTSSISNLQTQITSNDGDIIRVEGKADSNTSNINTLVEYGLDVRVRTNESALSNYGGRITTLETHRETDRAQIIENTISIGTNLTAITSVATLANSLSTIVVDGDHSLKILDLEELTNNLSSFTLSLGLSVSTNSTAINDLSVSLSTAHQELDDLGSSLTTDSLVVNNDFQFGDPLPSKYVQGITEPSENYRQVLAVNNVGKSEWISMETAMTSSSGRTVEIGTVITGSTITDNLNVSRRIQYDDGDRDPAKNIPEGSLLYSDDTAVMHWRNTVRLGQIDTEAELGFTFEKKDNVNPLIVEKKMHFFMDSVGQMIIAQEGLSIADGLSVGSGVLTTKHIFR</sequence>
<proteinExistence type="predicted"/>
<evidence type="ECO:0000313" key="1">
    <source>
        <dbReference type="EMBL" id="QHT07626.1"/>
    </source>
</evidence>
<reference evidence="1" key="1">
    <citation type="journal article" date="2020" name="Nature">
        <title>Giant virus diversity and host interactions through global metagenomics.</title>
        <authorList>
            <person name="Schulz F."/>
            <person name="Roux S."/>
            <person name="Paez-Espino D."/>
            <person name="Jungbluth S."/>
            <person name="Walsh D.A."/>
            <person name="Denef V.J."/>
            <person name="McMahon K.D."/>
            <person name="Konstantinidis K.T."/>
            <person name="Eloe-Fadrosh E.A."/>
            <person name="Kyrpides N.C."/>
            <person name="Woyke T."/>
        </authorList>
    </citation>
    <scope>NUCLEOTIDE SEQUENCE</scope>
    <source>
        <strain evidence="1">GVMAG-M-3300021964-36</strain>
    </source>
</reference>
<protein>
    <submittedName>
        <fullName evidence="1">Uncharacterized protein</fullName>
    </submittedName>
</protein>